<dbReference type="InParanoid" id="A0A1I1W9W1"/>
<dbReference type="STRING" id="385682.SAMN05444380_10410"/>
<keyword evidence="5" id="KW-1185">Reference proteome</keyword>
<dbReference type="GO" id="GO:0043565">
    <property type="term" value="F:sequence-specific DNA binding"/>
    <property type="evidence" value="ECO:0007669"/>
    <property type="project" value="InterPro"/>
</dbReference>
<dbReference type="Pfam" id="PF12833">
    <property type="entry name" value="HTH_18"/>
    <property type="match status" value="1"/>
</dbReference>
<sequence length="324" mass="36866">MKHISILIPRGDYSVVNIMGCRQMLAAASHRHKMQSGKDLFCIDLVGFEEADRPKPGRAEVAPTKQWQDIARTDLILIPAVHQAPNVVIQNNTSLIAFVSEQYQKGATVASLCIGAYLLAATGLMNGKSCSTHWQHAAELKALFPEVRVKEERIITDEQRLITSGGAYAFTNLILYVVEKFGGRELALFLAKTFMIDIDRTRQSVYSQFIGAKQHADEVVLQVQDFIENHFAEKFTIAQLAEKFHLVRRTLERRFKSATGFSIVKYTQKVRVEKAKRQLEKGRKSVTEVMYDCGYNDPKSFREVFKKNVGITPLEYSRKFEQVW</sequence>
<dbReference type="PANTHER" id="PTHR43130">
    <property type="entry name" value="ARAC-FAMILY TRANSCRIPTIONAL REGULATOR"/>
    <property type="match status" value="1"/>
</dbReference>
<organism evidence="4 5">
    <name type="scientific">Thermophagus xiamenensis</name>
    <dbReference type="NCBI Taxonomy" id="385682"/>
    <lineage>
        <taxon>Bacteria</taxon>
        <taxon>Pseudomonadati</taxon>
        <taxon>Bacteroidota</taxon>
        <taxon>Bacteroidia</taxon>
        <taxon>Marinilabiliales</taxon>
        <taxon>Marinilabiliaceae</taxon>
        <taxon>Thermophagus</taxon>
    </lineage>
</organism>
<dbReference type="Gene3D" id="3.40.50.880">
    <property type="match status" value="1"/>
</dbReference>
<dbReference type="Pfam" id="PF01965">
    <property type="entry name" value="DJ-1_PfpI"/>
    <property type="match status" value="1"/>
</dbReference>
<dbReference type="InterPro" id="IPR029062">
    <property type="entry name" value="Class_I_gatase-like"/>
</dbReference>
<dbReference type="SUPFAM" id="SSF52317">
    <property type="entry name" value="Class I glutamine amidotransferase-like"/>
    <property type="match status" value="1"/>
</dbReference>
<evidence type="ECO:0000259" key="3">
    <source>
        <dbReference type="PROSITE" id="PS01124"/>
    </source>
</evidence>
<dbReference type="GO" id="GO:0003700">
    <property type="term" value="F:DNA-binding transcription factor activity"/>
    <property type="evidence" value="ECO:0007669"/>
    <property type="project" value="InterPro"/>
</dbReference>
<dbReference type="OrthoDB" id="1007602at2"/>
<dbReference type="InterPro" id="IPR052158">
    <property type="entry name" value="INH-QAR"/>
</dbReference>
<reference evidence="4 5" key="1">
    <citation type="submission" date="2016-10" db="EMBL/GenBank/DDBJ databases">
        <authorList>
            <person name="de Groot N.N."/>
        </authorList>
    </citation>
    <scope>NUCLEOTIDE SEQUENCE [LARGE SCALE GENOMIC DNA]</scope>
    <source>
        <strain evidence="4 5">DSM 19012</strain>
    </source>
</reference>
<evidence type="ECO:0000256" key="1">
    <source>
        <dbReference type="ARBA" id="ARBA00023015"/>
    </source>
</evidence>
<name>A0A1I1W9W1_9BACT</name>
<keyword evidence="1" id="KW-0805">Transcription regulation</keyword>
<accession>A0A1I1W9W1</accession>
<dbReference type="PANTHER" id="PTHR43130:SF3">
    <property type="entry name" value="HTH-TYPE TRANSCRIPTIONAL REGULATOR RV1931C"/>
    <property type="match status" value="1"/>
</dbReference>
<keyword evidence="2" id="KW-0804">Transcription</keyword>
<evidence type="ECO:0000313" key="4">
    <source>
        <dbReference type="EMBL" id="SFD91789.1"/>
    </source>
</evidence>
<feature type="domain" description="HTH araC/xylS-type" evidence="3">
    <location>
        <begin position="221"/>
        <end position="319"/>
    </location>
</feature>
<dbReference type="InterPro" id="IPR002818">
    <property type="entry name" value="DJ-1/PfpI"/>
</dbReference>
<dbReference type="Gene3D" id="1.10.10.60">
    <property type="entry name" value="Homeodomain-like"/>
    <property type="match status" value="2"/>
</dbReference>
<evidence type="ECO:0000256" key="2">
    <source>
        <dbReference type="ARBA" id="ARBA00023163"/>
    </source>
</evidence>
<proteinExistence type="predicted"/>
<dbReference type="PROSITE" id="PS01124">
    <property type="entry name" value="HTH_ARAC_FAMILY_2"/>
    <property type="match status" value="1"/>
</dbReference>
<dbReference type="EMBL" id="FONA01000004">
    <property type="protein sequence ID" value="SFD91789.1"/>
    <property type="molecule type" value="Genomic_DNA"/>
</dbReference>
<dbReference type="SMART" id="SM00342">
    <property type="entry name" value="HTH_ARAC"/>
    <property type="match status" value="1"/>
</dbReference>
<dbReference type="AlphaFoldDB" id="A0A1I1W9W1"/>
<dbReference type="InterPro" id="IPR018060">
    <property type="entry name" value="HTH_AraC"/>
</dbReference>
<dbReference type="InterPro" id="IPR009057">
    <property type="entry name" value="Homeodomain-like_sf"/>
</dbReference>
<dbReference type="Proteomes" id="UP000181976">
    <property type="component" value="Unassembled WGS sequence"/>
</dbReference>
<protein>
    <submittedName>
        <fullName evidence="4">Transcriptional regulator, AraC family with amidase-like domain</fullName>
    </submittedName>
</protein>
<dbReference type="SUPFAM" id="SSF46689">
    <property type="entry name" value="Homeodomain-like"/>
    <property type="match status" value="2"/>
</dbReference>
<dbReference type="eggNOG" id="COG4977">
    <property type="taxonomic scope" value="Bacteria"/>
</dbReference>
<gene>
    <name evidence="4" type="ORF">SAMN05444380_10410</name>
</gene>
<dbReference type="RefSeq" id="WP_010528140.1">
    <property type="nucleotide sequence ID" value="NZ_AFSL01000073.1"/>
</dbReference>
<evidence type="ECO:0000313" key="5">
    <source>
        <dbReference type="Proteomes" id="UP000181976"/>
    </source>
</evidence>